<organism evidence="8 9">
    <name type="scientific">Castilleja foliolosa</name>
    <dbReference type="NCBI Taxonomy" id="1961234"/>
    <lineage>
        <taxon>Eukaryota</taxon>
        <taxon>Viridiplantae</taxon>
        <taxon>Streptophyta</taxon>
        <taxon>Embryophyta</taxon>
        <taxon>Tracheophyta</taxon>
        <taxon>Spermatophyta</taxon>
        <taxon>Magnoliopsida</taxon>
        <taxon>eudicotyledons</taxon>
        <taxon>Gunneridae</taxon>
        <taxon>Pentapetalae</taxon>
        <taxon>asterids</taxon>
        <taxon>lamiids</taxon>
        <taxon>Lamiales</taxon>
        <taxon>Orobanchaceae</taxon>
        <taxon>Pedicularideae</taxon>
        <taxon>Castillejinae</taxon>
        <taxon>Castilleja</taxon>
    </lineage>
</organism>
<evidence type="ECO:0000256" key="3">
    <source>
        <dbReference type="ARBA" id="ARBA00023125"/>
    </source>
</evidence>
<dbReference type="Proteomes" id="UP001632038">
    <property type="component" value="Unassembled WGS sequence"/>
</dbReference>
<dbReference type="EMBL" id="JAVIJP010000013">
    <property type="protein sequence ID" value="KAL3644577.1"/>
    <property type="molecule type" value="Genomic_DNA"/>
</dbReference>
<evidence type="ECO:0000313" key="9">
    <source>
        <dbReference type="Proteomes" id="UP001632038"/>
    </source>
</evidence>
<evidence type="ECO:0000259" key="7">
    <source>
        <dbReference type="PROSITE" id="PS50811"/>
    </source>
</evidence>
<dbReference type="AlphaFoldDB" id="A0ABD3DR61"/>
<feature type="compositionally biased region" description="Basic and acidic residues" evidence="6">
    <location>
        <begin position="270"/>
        <end position="285"/>
    </location>
</feature>
<dbReference type="InterPro" id="IPR044810">
    <property type="entry name" value="WRKY_plant"/>
</dbReference>
<accession>A0ABD3DR61</accession>
<keyword evidence="2" id="KW-0805">Transcription regulation</keyword>
<feature type="region of interest" description="Disordered" evidence="6">
    <location>
        <begin position="198"/>
        <end position="299"/>
    </location>
</feature>
<feature type="region of interest" description="Disordered" evidence="6">
    <location>
        <begin position="31"/>
        <end position="58"/>
    </location>
</feature>
<protein>
    <submittedName>
        <fullName evidence="8">WRKY transcription factor 4</fullName>
    </submittedName>
</protein>
<dbReference type="PROSITE" id="PS50811">
    <property type="entry name" value="WRKY"/>
    <property type="match status" value="2"/>
</dbReference>
<feature type="region of interest" description="Disordered" evidence="6">
    <location>
        <begin position="121"/>
        <end position="143"/>
    </location>
</feature>
<evidence type="ECO:0000256" key="2">
    <source>
        <dbReference type="ARBA" id="ARBA00023015"/>
    </source>
</evidence>
<keyword evidence="5" id="KW-0539">Nucleus</keyword>
<name>A0ABD3DR61_9LAMI</name>
<dbReference type="SMART" id="SM00774">
    <property type="entry name" value="WRKY"/>
    <property type="match status" value="2"/>
</dbReference>
<reference evidence="9" key="1">
    <citation type="journal article" date="2024" name="IScience">
        <title>Strigolactones Initiate the Formation of Haustorium-like Structures in Castilleja.</title>
        <authorList>
            <person name="Buerger M."/>
            <person name="Peterson D."/>
            <person name="Chory J."/>
        </authorList>
    </citation>
    <scope>NUCLEOTIDE SEQUENCE [LARGE SCALE GENOMIC DNA]</scope>
</reference>
<dbReference type="InterPro" id="IPR003657">
    <property type="entry name" value="WRKY_dom"/>
</dbReference>
<dbReference type="InterPro" id="IPR036576">
    <property type="entry name" value="WRKY_dom_sf"/>
</dbReference>
<feature type="region of interest" description="Disordered" evidence="6">
    <location>
        <begin position="362"/>
        <end position="392"/>
    </location>
</feature>
<feature type="compositionally biased region" description="Polar residues" evidence="6">
    <location>
        <begin position="382"/>
        <end position="392"/>
    </location>
</feature>
<keyword evidence="3" id="KW-0238">DNA-binding</keyword>
<feature type="compositionally biased region" description="Basic and acidic residues" evidence="6">
    <location>
        <begin position="362"/>
        <end position="380"/>
    </location>
</feature>
<evidence type="ECO:0000256" key="6">
    <source>
        <dbReference type="SAM" id="MobiDB-lite"/>
    </source>
</evidence>
<feature type="compositionally biased region" description="Polar residues" evidence="6">
    <location>
        <begin position="31"/>
        <end position="41"/>
    </location>
</feature>
<feature type="domain" description="WRKY" evidence="7">
    <location>
        <begin position="155"/>
        <end position="211"/>
    </location>
</feature>
<gene>
    <name evidence="8" type="primary">WRKY4_3</name>
    <name evidence="8" type="ORF">CASFOL_009757</name>
</gene>
<evidence type="ECO:0000256" key="1">
    <source>
        <dbReference type="ARBA" id="ARBA00004123"/>
    </source>
</evidence>
<comment type="caution">
    <text evidence="8">The sequence shown here is derived from an EMBL/GenBank/DDBJ whole genome shotgun (WGS) entry which is preliminary data.</text>
</comment>
<dbReference type="GO" id="GO:0005634">
    <property type="term" value="C:nucleus"/>
    <property type="evidence" value="ECO:0007669"/>
    <property type="project" value="UniProtKB-SubCell"/>
</dbReference>
<dbReference type="Pfam" id="PF03106">
    <property type="entry name" value="WRKY"/>
    <property type="match status" value="2"/>
</dbReference>
<evidence type="ECO:0000256" key="5">
    <source>
        <dbReference type="ARBA" id="ARBA00023242"/>
    </source>
</evidence>
<dbReference type="GO" id="GO:0003677">
    <property type="term" value="F:DNA binding"/>
    <property type="evidence" value="ECO:0007669"/>
    <property type="project" value="UniProtKB-KW"/>
</dbReference>
<comment type="subcellular location">
    <subcellularLocation>
        <location evidence="1">Nucleus</location>
    </subcellularLocation>
</comment>
<dbReference type="Gene3D" id="2.20.25.80">
    <property type="entry name" value="WRKY domain"/>
    <property type="match status" value="2"/>
</dbReference>
<dbReference type="PANTHER" id="PTHR31221:SF193">
    <property type="entry name" value="WRKY TRANSCRIPTION FACTOR PROTEIN 1-RELATED"/>
    <property type="match status" value="1"/>
</dbReference>
<keyword evidence="9" id="KW-1185">Reference proteome</keyword>
<feature type="domain" description="WRKY" evidence="7">
    <location>
        <begin position="311"/>
        <end position="380"/>
    </location>
</feature>
<evidence type="ECO:0000256" key="4">
    <source>
        <dbReference type="ARBA" id="ARBA00023163"/>
    </source>
</evidence>
<dbReference type="SUPFAM" id="SSF118290">
    <property type="entry name" value="WRKY DNA-binding domain"/>
    <property type="match status" value="2"/>
</dbReference>
<sequence>MTLVSSFFAENDPDNDCSSFSQLLSGDMSSLSSAPSVSHNFEPTVETGGGGGGSGELRFQQNRPGRLELFQPPEMFTIQPGLSPASLVDSPSFFSSTQVPLFSHHHQQTLAQMERQYTLSSGAPPQQQQISPPIPNPKITKESSNVSHFYIKPADDGYHWRQYAQKLVQGSKRCYYKCTDQNCLVKKKVERSHDGQITGIKYNGQHNHPPPSKSHGNANRQGKSGFGSEGHFGNFGKEKGGRDQGSSQVTPEHISGLSDSEEVGNGETRLGGRDEDDPASKRRFVEVQSSKEASPRCPEPEPRVIIIEVTSEVDILDDGYKWQKYGQKLVKDNPHPRRDLLRYYKCKTPGCDVRKHIQRVADDPKDVRTTYRGNHNHDVPASKNSSRQGDAK</sequence>
<keyword evidence="4" id="KW-0804">Transcription</keyword>
<proteinExistence type="predicted"/>
<dbReference type="PANTHER" id="PTHR31221">
    <property type="entry name" value="WRKY TRANSCRIPTION FACTOR PROTEIN 1-RELATED"/>
    <property type="match status" value="1"/>
</dbReference>
<evidence type="ECO:0000313" key="8">
    <source>
        <dbReference type="EMBL" id="KAL3644577.1"/>
    </source>
</evidence>